<dbReference type="CDD" id="cd02199">
    <property type="entry name" value="YjgF_YER057c_UK114_like_1"/>
    <property type="match status" value="1"/>
</dbReference>
<feature type="domain" description="Endoribonuclease L-PSP/chorismate mutase-like" evidence="1">
    <location>
        <begin position="6"/>
        <end position="133"/>
    </location>
</feature>
<comment type="caution">
    <text evidence="2">The sequence shown here is derived from an EMBL/GenBank/DDBJ whole genome shotgun (WGS) entry which is preliminary data.</text>
</comment>
<proteinExistence type="predicted"/>
<evidence type="ECO:0000313" key="2">
    <source>
        <dbReference type="EMBL" id="NVN52213.1"/>
    </source>
</evidence>
<dbReference type="PANTHER" id="PTHR43760">
    <property type="entry name" value="ENDORIBONUCLEASE-RELATED"/>
    <property type="match status" value="1"/>
</dbReference>
<evidence type="ECO:0000313" key="3">
    <source>
        <dbReference type="Proteomes" id="UP000570517"/>
    </source>
</evidence>
<dbReference type="RefSeq" id="WP_178360496.1">
    <property type="nucleotide sequence ID" value="NZ_JABFYL010000042.1"/>
</dbReference>
<dbReference type="EMBL" id="JABFYL010000042">
    <property type="protein sequence ID" value="NVN52213.1"/>
    <property type="molecule type" value="Genomic_DNA"/>
</dbReference>
<sequence>MTVVDRLLELGMVIPAPPAPKGAYFPSRRCGDQLWVSGATARREGVPALRGVVGDDVDAEQAAEQAGLAALNLIGAIDAAVGLDTVTAVVQLRGYVRAVPDFDTHPAVIDGASRVLLAAFGSEVGAHARTAIGVASLPGGACVELDLVVSVATVGC</sequence>
<protein>
    <submittedName>
        <fullName evidence="2">RidA family protein</fullName>
    </submittedName>
</protein>
<dbReference type="InterPro" id="IPR013813">
    <property type="entry name" value="Endoribo_LPSP/chorism_mut-like"/>
</dbReference>
<name>A0A850PUT6_9MYCO</name>
<gene>
    <name evidence="2" type="ORF">HLY00_3308</name>
</gene>
<dbReference type="AlphaFoldDB" id="A0A850PUT6"/>
<dbReference type="Gene3D" id="3.30.1330.40">
    <property type="entry name" value="RutC-like"/>
    <property type="match status" value="1"/>
</dbReference>
<dbReference type="PANTHER" id="PTHR43760:SF1">
    <property type="entry name" value="ENDORIBONUCLEASE L-PSP_CHORISMATE MUTASE-LIKE DOMAIN-CONTAINING PROTEIN"/>
    <property type="match status" value="1"/>
</dbReference>
<dbReference type="Pfam" id="PF14588">
    <property type="entry name" value="YjgF_endoribonc"/>
    <property type="match status" value="1"/>
</dbReference>
<dbReference type="Proteomes" id="UP000570517">
    <property type="component" value="Unassembled WGS sequence"/>
</dbReference>
<reference evidence="2 3" key="1">
    <citation type="submission" date="2020-05" db="EMBL/GenBank/DDBJ databases">
        <title>Draft genome sequence of Mycobacterium hippocampi DL, isolated from European seabass, Dicentrarchus labrax, reared in fish farms.</title>
        <authorList>
            <person name="Stathopoulou P."/>
            <person name="Asimakis E."/>
            <person name="Tzokas K."/>
            <person name="Batargias C."/>
            <person name="Tsiamis G."/>
        </authorList>
    </citation>
    <scope>NUCLEOTIDE SEQUENCE [LARGE SCALE GENOMIC DNA]</scope>
    <source>
        <strain evidence="2 3">DL</strain>
    </source>
</reference>
<dbReference type="InterPro" id="IPR035959">
    <property type="entry name" value="RutC-like_sf"/>
</dbReference>
<organism evidence="2 3">
    <name type="scientific">Mycolicibacterium hippocampi</name>
    <dbReference type="NCBI Taxonomy" id="659824"/>
    <lineage>
        <taxon>Bacteria</taxon>
        <taxon>Bacillati</taxon>
        <taxon>Actinomycetota</taxon>
        <taxon>Actinomycetes</taxon>
        <taxon>Mycobacteriales</taxon>
        <taxon>Mycobacteriaceae</taxon>
        <taxon>Mycolicibacterium</taxon>
    </lineage>
</organism>
<evidence type="ECO:0000259" key="1">
    <source>
        <dbReference type="Pfam" id="PF14588"/>
    </source>
</evidence>
<accession>A0A850PUT6</accession>
<keyword evidence="3" id="KW-1185">Reference proteome</keyword>
<dbReference type="SUPFAM" id="SSF55298">
    <property type="entry name" value="YjgF-like"/>
    <property type="match status" value="1"/>
</dbReference>